<protein>
    <recommendedName>
        <fullName evidence="2">CAAX prenyl protease 2/Lysostaphin resistance protein A-like domain-containing protein</fullName>
    </recommendedName>
</protein>
<reference evidence="4" key="1">
    <citation type="submission" date="2016-10" db="EMBL/GenBank/DDBJ databases">
        <authorList>
            <person name="Varghese N."/>
            <person name="Submissions S."/>
        </authorList>
    </citation>
    <scope>NUCLEOTIDE SEQUENCE [LARGE SCALE GENOMIC DNA]</scope>
    <source>
        <strain evidence="4">XBD2006</strain>
    </source>
</reference>
<dbReference type="PANTHER" id="PTHR36435">
    <property type="entry name" value="SLR1288 PROTEIN"/>
    <property type="match status" value="1"/>
</dbReference>
<organism evidence="3 4">
    <name type="scientific">Butyrivibrio hungatei</name>
    <dbReference type="NCBI Taxonomy" id="185008"/>
    <lineage>
        <taxon>Bacteria</taxon>
        <taxon>Bacillati</taxon>
        <taxon>Bacillota</taxon>
        <taxon>Clostridia</taxon>
        <taxon>Lachnospirales</taxon>
        <taxon>Lachnospiraceae</taxon>
        <taxon>Butyrivibrio</taxon>
    </lineage>
</organism>
<keyword evidence="1" id="KW-0812">Transmembrane</keyword>
<evidence type="ECO:0000259" key="2">
    <source>
        <dbReference type="Pfam" id="PF02517"/>
    </source>
</evidence>
<feature type="transmembrane region" description="Helical" evidence="1">
    <location>
        <begin position="12"/>
        <end position="42"/>
    </location>
</feature>
<feature type="transmembrane region" description="Helical" evidence="1">
    <location>
        <begin position="159"/>
        <end position="174"/>
    </location>
</feature>
<name>A0A1G5ADN7_9FIRM</name>
<feature type="transmembrane region" description="Helical" evidence="1">
    <location>
        <begin position="88"/>
        <end position="109"/>
    </location>
</feature>
<dbReference type="GO" id="GO:0004175">
    <property type="term" value="F:endopeptidase activity"/>
    <property type="evidence" value="ECO:0007669"/>
    <property type="project" value="UniProtKB-ARBA"/>
</dbReference>
<dbReference type="Proteomes" id="UP000183047">
    <property type="component" value="Unassembled WGS sequence"/>
</dbReference>
<dbReference type="Pfam" id="PF02517">
    <property type="entry name" value="Rce1-like"/>
    <property type="match status" value="1"/>
</dbReference>
<sequence>MTNKTVNKKEVFKLIGILVIMMVVGYGLNIGVGIVAAYLSYAGITVPFIFYSLALYIPMIAIAFLYVRKKGDNLWKECGFNKIKTSTVFLTILLTVVSYPMVMFTNVFSQLFVNNTMAQATDDLVGNTPVLYMIAIALLAPVCEEILLRGFFHNRLKKLVPFTAAAILSGFWFGVFHLNLNQFCYAWLLGVVFAYVNRASGSIYTSMIMHVVINSFGGIILYFQNIYYKSQGKDFAEVAESARADSKQMIITLVVTGILSIGSFFLTRLIIKAIAKREGTSAVEDNAAA</sequence>
<keyword evidence="1" id="KW-1133">Transmembrane helix</keyword>
<feature type="transmembrane region" description="Helical" evidence="1">
    <location>
        <begin position="129"/>
        <end position="147"/>
    </location>
</feature>
<dbReference type="EMBL" id="FMUR01000003">
    <property type="protein sequence ID" value="SCX75984.1"/>
    <property type="molecule type" value="Genomic_DNA"/>
</dbReference>
<evidence type="ECO:0000313" key="4">
    <source>
        <dbReference type="Proteomes" id="UP000183047"/>
    </source>
</evidence>
<dbReference type="OrthoDB" id="2035856at2"/>
<evidence type="ECO:0000313" key="3">
    <source>
        <dbReference type="EMBL" id="SCX75984.1"/>
    </source>
</evidence>
<proteinExistence type="predicted"/>
<keyword evidence="1" id="KW-0472">Membrane</keyword>
<accession>A0A1G5ADN7</accession>
<feature type="transmembrane region" description="Helical" evidence="1">
    <location>
        <begin position="248"/>
        <end position="271"/>
    </location>
</feature>
<gene>
    <name evidence="3" type="ORF">SAMN02910451_00151</name>
</gene>
<dbReference type="InterPro" id="IPR003675">
    <property type="entry name" value="Rce1/LyrA-like_dom"/>
</dbReference>
<dbReference type="AlphaFoldDB" id="A0A1G5ADN7"/>
<keyword evidence="4" id="KW-1185">Reference proteome</keyword>
<dbReference type="InterPro" id="IPR052710">
    <property type="entry name" value="CAAX_protease"/>
</dbReference>
<feature type="domain" description="CAAX prenyl protease 2/Lysostaphin resistance protein A-like" evidence="2">
    <location>
        <begin position="128"/>
        <end position="215"/>
    </location>
</feature>
<dbReference type="GO" id="GO:0080120">
    <property type="term" value="P:CAAX-box protein maturation"/>
    <property type="evidence" value="ECO:0007669"/>
    <property type="project" value="UniProtKB-ARBA"/>
</dbReference>
<dbReference type="RefSeq" id="WP_026666590.1">
    <property type="nucleotide sequence ID" value="NZ_FMUR01000003.1"/>
</dbReference>
<dbReference type="PANTHER" id="PTHR36435:SF1">
    <property type="entry name" value="CAAX AMINO TERMINAL PROTEASE FAMILY PROTEIN"/>
    <property type="match status" value="1"/>
</dbReference>
<feature type="transmembrane region" description="Helical" evidence="1">
    <location>
        <begin position="208"/>
        <end position="228"/>
    </location>
</feature>
<evidence type="ECO:0000256" key="1">
    <source>
        <dbReference type="SAM" id="Phobius"/>
    </source>
</evidence>
<feature type="transmembrane region" description="Helical" evidence="1">
    <location>
        <begin position="48"/>
        <end position="67"/>
    </location>
</feature>